<name>A0ABR1K116_9AGAR</name>
<evidence type="ECO:0000313" key="9">
    <source>
        <dbReference type="Proteomes" id="UP001498398"/>
    </source>
</evidence>
<dbReference type="Proteomes" id="UP001498398">
    <property type="component" value="Unassembled WGS sequence"/>
</dbReference>
<dbReference type="InterPro" id="IPR011701">
    <property type="entry name" value="MFS"/>
</dbReference>
<feature type="compositionally biased region" description="Polar residues" evidence="5">
    <location>
        <begin position="1"/>
        <end position="13"/>
    </location>
</feature>
<evidence type="ECO:0000256" key="6">
    <source>
        <dbReference type="SAM" id="Phobius"/>
    </source>
</evidence>
<keyword evidence="2 6" id="KW-0812">Transmembrane</keyword>
<accession>A0ABR1K116</accession>
<feature type="transmembrane region" description="Helical" evidence="6">
    <location>
        <begin position="193"/>
        <end position="218"/>
    </location>
</feature>
<dbReference type="CDD" id="cd17323">
    <property type="entry name" value="MFS_Tpo1_MDR_like"/>
    <property type="match status" value="1"/>
</dbReference>
<evidence type="ECO:0000256" key="2">
    <source>
        <dbReference type="ARBA" id="ARBA00022692"/>
    </source>
</evidence>
<evidence type="ECO:0000256" key="1">
    <source>
        <dbReference type="ARBA" id="ARBA00004141"/>
    </source>
</evidence>
<dbReference type="InterPro" id="IPR036259">
    <property type="entry name" value="MFS_trans_sf"/>
</dbReference>
<evidence type="ECO:0000259" key="7">
    <source>
        <dbReference type="PROSITE" id="PS50850"/>
    </source>
</evidence>
<keyword evidence="4 6" id="KW-0472">Membrane</keyword>
<comment type="subcellular location">
    <subcellularLocation>
        <location evidence="1">Membrane</location>
        <topology evidence="1">Multi-pass membrane protein</topology>
    </subcellularLocation>
</comment>
<dbReference type="EMBL" id="JBANRG010000003">
    <property type="protein sequence ID" value="KAK7468768.1"/>
    <property type="molecule type" value="Genomic_DNA"/>
</dbReference>
<feature type="transmembrane region" description="Helical" evidence="6">
    <location>
        <begin position="104"/>
        <end position="123"/>
    </location>
</feature>
<protein>
    <recommendedName>
        <fullName evidence="7">Major facilitator superfamily (MFS) profile domain-containing protein</fullName>
    </recommendedName>
</protein>
<feature type="transmembrane region" description="Helical" evidence="6">
    <location>
        <begin position="224"/>
        <end position="245"/>
    </location>
</feature>
<feature type="transmembrane region" description="Helical" evidence="6">
    <location>
        <begin position="406"/>
        <end position="430"/>
    </location>
</feature>
<organism evidence="8 9">
    <name type="scientific">Marasmiellus scandens</name>
    <dbReference type="NCBI Taxonomy" id="2682957"/>
    <lineage>
        <taxon>Eukaryota</taxon>
        <taxon>Fungi</taxon>
        <taxon>Dikarya</taxon>
        <taxon>Basidiomycota</taxon>
        <taxon>Agaricomycotina</taxon>
        <taxon>Agaricomycetes</taxon>
        <taxon>Agaricomycetidae</taxon>
        <taxon>Agaricales</taxon>
        <taxon>Marasmiineae</taxon>
        <taxon>Omphalotaceae</taxon>
        <taxon>Marasmiellus</taxon>
    </lineage>
</organism>
<feature type="region of interest" description="Disordered" evidence="5">
    <location>
        <begin position="1"/>
        <end position="37"/>
    </location>
</feature>
<feature type="domain" description="Major facilitator superfamily (MFS) profile" evidence="7">
    <location>
        <begin position="69"/>
        <end position="500"/>
    </location>
</feature>
<dbReference type="PROSITE" id="PS50850">
    <property type="entry name" value="MFS"/>
    <property type="match status" value="1"/>
</dbReference>
<dbReference type="SUPFAM" id="SSF103473">
    <property type="entry name" value="MFS general substrate transporter"/>
    <property type="match status" value="1"/>
</dbReference>
<proteinExistence type="predicted"/>
<evidence type="ECO:0000313" key="8">
    <source>
        <dbReference type="EMBL" id="KAK7468768.1"/>
    </source>
</evidence>
<dbReference type="InterPro" id="IPR020846">
    <property type="entry name" value="MFS_dom"/>
</dbReference>
<comment type="caution">
    <text evidence="8">The sequence shown here is derived from an EMBL/GenBank/DDBJ whole genome shotgun (WGS) entry which is preliminary data.</text>
</comment>
<dbReference type="Gene3D" id="1.20.1250.20">
    <property type="entry name" value="MFS general substrate transporter like domains"/>
    <property type="match status" value="1"/>
</dbReference>
<evidence type="ECO:0000256" key="4">
    <source>
        <dbReference type="ARBA" id="ARBA00023136"/>
    </source>
</evidence>
<sequence>MASVSQTSLSETYTVHHDPIVSSKKGPTEKAGKEINENSEPYVDPFLVSDLGDDPSNPLKWSNLRKWYMTMAAGLLALNASFASSAPSGVAPALMEEFSISREVATLTVSLFVAGYVIGPLLWGPLSEEYGRRPIFIICFFAYMMFQVGMGLAQNTATLLILRLLGGIFAAAPLANSGAVMSDIWDARTRGKALAVFTVAPFAGPALGPIVSGFIFVSGTTWRWLFWVLTIFAGACLALIVLTMPETYQPVLLARLAKKKRKETGDNRYYAPSERLTKTMSQRVEAILARPFKLLVLEPMMWASTAYMSFVYGCLYLLFEAYPIVFTEGHGFNAGISGLMFLPLLVGGCLAVVVYIFTFHRRYDREMARLAPHPVPPEFRLEMGLIAAPLFTISFFWFGWTSFPSISFWAPMLSGGMLGFSISWIFLSLFNYIIDTYLAMAASALSANTVVRSLFGAAFPLFATQMFEALGPRWASSLLGFVALAMTPIPFIFLKYGAKLRARSKFSMNPALPRRESESSPA</sequence>
<feature type="transmembrane region" description="Helical" evidence="6">
    <location>
        <begin position="339"/>
        <end position="358"/>
    </location>
</feature>
<feature type="transmembrane region" description="Helical" evidence="6">
    <location>
        <begin position="379"/>
        <end position="400"/>
    </location>
</feature>
<dbReference type="Pfam" id="PF07690">
    <property type="entry name" value="MFS_1"/>
    <property type="match status" value="1"/>
</dbReference>
<evidence type="ECO:0000256" key="5">
    <source>
        <dbReference type="SAM" id="MobiDB-lite"/>
    </source>
</evidence>
<evidence type="ECO:0000256" key="3">
    <source>
        <dbReference type="ARBA" id="ARBA00022989"/>
    </source>
</evidence>
<feature type="compositionally biased region" description="Basic and acidic residues" evidence="5">
    <location>
        <begin position="26"/>
        <end position="36"/>
    </location>
</feature>
<dbReference type="PANTHER" id="PTHR23502">
    <property type="entry name" value="MAJOR FACILITATOR SUPERFAMILY"/>
    <property type="match status" value="1"/>
</dbReference>
<keyword evidence="9" id="KW-1185">Reference proteome</keyword>
<feature type="transmembrane region" description="Helical" evidence="6">
    <location>
        <begin position="135"/>
        <end position="154"/>
    </location>
</feature>
<feature type="transmembrane region" description="Helical" evidence="6">
    <location>
        <begin position="474"/>
        <end position="498"/>
    </location>
</feature>
<feature type="transmembrane region" description="Helical" evidence="6">
    <location>
        <begin position="160"/>
        <end position="181"/>
    </location>
</feature>
<feature type="transmembrane region" description="Helical" evidence="6">
    <location>
        <begin position="437"/>
        <end position="462"/>
    </location>
</feature>
<feature type="transmembrane region" description="Helical" evidence="6">
    <location>
        <begin position="67"/>
        <end position="84"/>
    </location>
</feature>
<gene>
    <name evidence="8" type="ORF">VKT23_003269</name>
</gene>
<keyword evidence="3 6" id="KW-1133">Transmembrane helix</keyword>
<dbReference type="PANTHER" id="PTHR23502:SF173">
    <property type="entry name" value="MFS-MULTIDRUG-RESISTANCE TRANSPORTER-RELATED"/>
    <property type="match status" value="1"/>
</dbReference>
<reference evidence="8 9" key="1">
    <citation type="submission" date="2024-01" db="EMBL/GenBank/DDBJ databases">
        <title>A draft genome for the cacao thread blight pathogen Marasmiellus scandens.</title>
        <authorList>
            <person name="Baruah I.K."/>
            <person name="Leung J."/>
            <person name="Bukari Y."/>
            <person name="Amoako-Attah I."/>
            <person name="Meinhardt L.W."/>
            <person name="Bailey B.A."/>
            <person name="Cohen S.P."/>
        </authorList>
    </citation>
    <scope>NUCLEOTIDE SEQUENCE [LARGE SCALE GENOMIC DNA]</scope>
    <source>
        <strain evidence="8 9">GH-19</strain>
    </source>
</reference>